<keyword evidence="1" id="KW-0808">Transferase</keyword>
<dbReference type="PANTHER" id="PTHR48050:SF13">
    <property type="entry name" value="STEROL 3-BETA-GLUCOSYLTRANSFERASE UGT80A2"/>
    <property type="match status" value="1"/>
</dbReference>
<accession>A0ABX6BA25</accession>
<protein>
    <submittedName>
        <fullName evidence="2">Glycosyltransferase</fullName>
    </submittedName>
</protein>
<evidence type="ECO:0000313" key="3">
    <source>
        <dbReference type="Proteomes" id="UP000326029"/>
    </source>
</evidence>
<proteinExistence type="predicted"/>
<dbReference type="InterPro" id="IPR002213">
    <property type="entry name" value="UDP_glucos_trans"/>
</dbReference>
<dbReference type="EMBL" id="CP023693">
    <property type="protein sequence ID" value="QEV31056.1"/>
    <property type="molecule type" value="Genomic_DNA"/>
</dbReference>
<dbReference type="InterPro" id="IPR050426">
    <property type="entry name" value="Glycosyltransferase_28"/>
</dbReference>
<evidence type="ECO:0000313" key="2">
    <source>
        <dbReference type="EMBL" id="QEV31056.1"/>
    </source>
</evidence>
<sequence>MISPRHTRAAGRPPRVVVVSPPFHSHAQPLSVLAGAMEKAGARVHFASAPSFAPMAAGVGVGFEPLTVTRNANTGVARSTRQGAREAERLEEFLGSTRKGAVAALLAQARHRGEDLLSDPERVMAELRALHERLAPDWYVVDQLSYPVTLALHCLGLPFATFCPGHPTYVPHRSDAFFGVPYAWPRAVRPAAGALAELRRAARANDVAFTERFAEVARAHDAPVDPPGRAFALTSRRAVVFNYPRFPWLPEHASTGAEFLYGGHCVPAVEPDPGEEWGAVVRRLRSAGRRVVLIALGTFLSARSDVLDLLVRGVLSGVPDAAVVVAAGDSAPALARLSGPRVHVARVVPQRWLLRRVDVMVHHGGNNSFTECVASGTPALVLPFSSDQFSIAHDAERARLATCLDPSRLDPGEVGRAVRELLSRPPGGMSRWTGELRDLGPDWIAGRLLRAMGRRDDVGEPLSSRAGG</sequence>
<organism evidence="2 3">
    <name type="scientific">Streptomyces cinereoruber</name>
    <dbReference type="NCBI Taxonomy" id="67260"/>
    <lineage>
        <taxon>Bacteria</taxon>
        <taxon>Bacillati</taxon>
        <taxon>Actinomycetota</taxon>
        <taxon>Actinomycetes</taxon>
        <taxon>Kitasatosporales</taxon>
        <taxon>Streptomycetaceae</taxon>
        <taxon>Streptomyces</taxon>
    </lineage>
</organism>
<dbReference type="Pfam" id="PF00201">
    <property type="entry name" value="UDPGT"/>
    <property type="match status" value="1"/>
</dbReference>
<keyword evidence="3" id="KW-1185">Reference proteome</keyword>
<dbReference type="SUPFAM" id="SSF53756">
    <property type="entry name" value="UDP-Glycosyltransferase/glycogen phosphorylase"/>
    <property type="match status" value="1"/>
</dbReference>
<dbReference type="Proteomes" id="UP000326029">
    <property type="component" value="Chromosome"/>
</dbReference>
<dbReference type="Gene3D" id="3.40.50.2000">
    <property type="entry name" value="Glycogen Phosphorylase B"/>
    <property type="match status" value="2"/>
</dbReference>
<gene>
    <name evidence="2" type="ORF">CP977_01800</name>
</gene>
<evidence type="ECO:0000256" key="1">
    <source>
        <dbReference type="ARBA" id="ARBA00022679"/>
    </source>
</evidence>
<name>A0ABX6BA25_9ACTN</name>
<dbReference type="PANTHER" id="PTHR48050">
    <property type="entry name" value="STEROL 3-BETA-GLUCOSYLTRANSFERASE"/>
    <property type="match status" value="1"/>
</dbReference>
<reference evidence="2 3" key="1">
    <citation type="submission" date="2017-09" db="EMBL/GenBank/DDBJ databases">
        <authorList>
            <person name="Lee N."/>
            <person name="Cho B.-K."/>
        </authorList>
    </citation>
    <scope>NUCLEOTIDE SEQUENCE [LARGE SCALE GENOMIC DNA]</scope>
    <source>
        <strain evidence="2 3">ATCC 19740</strain>
    </source>
</reference>
<dbReference type="CDD" id="cd03784">
    <property type="entry name" value="GT1_Gtf-like"/>
    <property type="match status" value="1"/>
</dbReference>